<name>A0ABV6IUM7_9PROT</name>
<accession>A0ABV6IUM7</accession>
<sequence length="336" mass="35439">MSPDSFLATHGFAAARRAPLPGDAGHRRYLRLTGGPRPAILMDGSAAAAVGLPSAEADLRAFMAIAAHLRGTGLSAPEVLAADPPAGLMLLEDLGEPTHASLLDAGADPLPLYTAAAETLAALHAAPPPPGLPLWEGETMARAAAATFLDWWWPAALGTDPAPAQRDAFRAAIRAMLAPFEGAGAFVHRDYFPANLLPLPDRAGPASVGIIDFQDAGLGHPAYDLVSLLQDARRDVPGTIRQAATARYLAARPGIDRAAFVAATAAMAAQRHLRVAALWVRLDRRDGKPHYLAHGPRCWRLLDEALAHPATAPLAAFLDEHVPRHLRANPRMESAA</sequence>
<organism evidence="2 3">
    <name type="scientific">Muricoccus vinaceus</name>
    <dbReference type="NCBI Taxonomy" id="424704"/>
    <lineage>
        <taxon>Bacteria</taxon>
        <taxon>Pseudomonadati</taxon>
        <taxon>Pseudomonadota</taxon>
        <taxon>Alphaproteobacteria</taxon>
        <taxon>Acetobacterales</taxon>
        <taxon>Roseomonadaceae</taxon>
        <taxon>Muricoccus</taxon>
    </lineage>
</organism>
<dbReference type="Proteomes" id="UP001589789">
    <property type="component" value="Unassembled WGS sequence"/>
</dbReference>
<comment type="caution">
    <text evidence="2">The sequence shown here is derived from an EMBL/GenBank/DDBJ whole genome shotgun (WGS) entry which is preliminary data.</text>
</comment>
<evidence type="ECO:0000259" key="1">
    <source>
        <dbReference type="Pfam" id="PF01636"/>
    </source>
</evidence>
<dbReference type="RefSeq" id="WP_377052659.1">
    <property type="nucleotide sequence ID" value="NZ_JBHLVZ010000060.1"/>
</dbReference>
<gene>
    <name evidence="2" type="ORF">ACFFIC_17510</name>
</gene>
<dbReference type="Pfam" id="PF01636">
    <property type="entry name" value="APH"/>
    <property type="match status" value="1"/>
</dbReference>
<dbReference type="InterPro" id="IPR002575">
    <property type="entry name" value="Aminoglycoside_PTrfase"/>
</dbReference>
<dbReference type="SUPFAM" id="SSF56112">
    <property type="entry name" value="Protein kinase-like (PK-like)"/>
    <property type="match status" value="1"/>
</dbReference>
<evidence type="ECO:0000313" key="2">
    <source>
        <dbReference type="EMBL" id="MFC0387327.1"/>
    </source>
</evidence>
<keyword evidence="3" id="KW-1185">Reference proteome</keyword>
<reference evidence="2 3" key="1">
    <citation type="submission" date="2024-09" db="EMBL/GenBank/DDBJ databases">
        <authorList>
            <person name="Sun Q."/>
            <person name="Mori K."/>
        </authorList>
    </citation>
    <scope>NUCLEOTIDE SEQUENCE [LARGE SCALE GENOMIC DNA]</scope>
    <source>
        <strain evidence="2 3">CCM 7468</strain>
    </source>
</reference>
<dbReference type="EMBL" id="JBHLVZ010000060">
    <property type="protein sequence ID" value="MFC0387327.1"/>
    <property type="molecule type" value="Genomic_DNA"/>
</dbReference>
<dbReference type="InterPro" id="IPR011009">
    <property type="entry name" value="Kinase-like_dom_sf"/>
</dbReference>
<proteinExistence type="predicted"/>
<evidence type="ECO:0000313" key="3">
    <source>
        <dbReference type="Proteomes" id="UP001589789"/>
    </source>
</evidence>
<feature type="domain" description="Aminoglycoside phosphotransferase" evidence="1">
    <location>
        <begin position="19"/>
        <end position="258"/>
    </location>
</feature>
<dbReference type="Gene3D" id="3.90.1200.10">
    <property type="match status" value="1"/>
</dbReference>
<dbReference type="Gene3D" id="3.30.200.20">
    <property type="entry name" value="Phosphorylase Kinase, domain 1"/>
    <property type="match status" value="1"/>
</dbReference>
<protein>
    <submittedName>
        <fullName evidence="2">Aminoglycoside phosphotransferase family protein</fullName>
    </submittedName>
</protein>